<dbReference type="AlphaFoldDB" id="A0A9W8RPM2"/>
<proteinExistence type="predicted"/>
<dbReference type="Proteomes" id="UP001152049">
    <property type="component" value="Unassembled WGS sequence"/>
</dbReference>
<dbReference type="OrthoDB" id="3477330at2759"/>
<evidence type="ECO:0000256" key="1">
    <source>
        <dbReference type="ARBA" id="ARBA00004123"/>
    </source>
</evidence>
<dbReference type="InterPro" id="IPR021858">
    <property type="entry name" value="Fun_TF"/>
</dbReference>
<dbReference type="PANTHER" id="PTHR37534">
    <property type="entry name" value="TRANSCRIPTIONAL ACTIVATOR PROTEIN UGA3"/>
    <property type="match status" value="1"/>
</dbReference>
<keyword evidence="2" id="KW-0539">Nucleus</keyword>
<reference evidence="3" key="1">
    <citation type="submission" date="2022-09" db="EMBL/GenBank/DDBJ databases">
        <title>Fusarium specimens isolated from Avocado Roots.</title>
        <authorList>
            <person name="Stajich J."/>
            <person name="Roper C."/>
            <person name="Heimlech-Rivalta G."/>
        </authorList>
    </citation>
    <scope>NUCLEOTIDE SEQUENCE</scope>
    <source>
        <strain evidence="3">CF00136</strain>
    </source>
</reference>
<accession>A0A9W8RPM2</accession>
<keyword evidence="4" id="KW-1185">Reference proteome</keyword>
<dbReference type="Pfam" id="PF11951">
    <property type="entry name" value="Fungal_trans_2"/>
    <property type="match status" value="1"/>
</dbReference>
<comment type="caution">
    <text evidence="3">The sequence shown here is derived from an EMBL/GenBank/DDBJ whole genome shotgun (WGS) entry which is preliminary data.</text>
</comment>
<evidence type="ECO:0008006" key="5">
    <source>
        <dbReference type="Google" id="ProtNLM"/>
    </source>
</evidence>
<gene>
    <name evidence="3" type="ORF">NW762_013499</name>
</gene>
<sequence>MSGQGDDFRVHLDAAKEWRKTRSRWKLISHSTRQLSEIGSFLSLLARTFEFQPSTASWPCNILSLEQEVIESSSCYEYMYGITPAIAGAIHHTCHLAEHLSQFRNAEQDLPEDFLEACERLGNKLESWHFESENITSISREDELRFLLLTYQAKAWHAAALIYYFHRIQGTPSEHLTQEVDCVLENLNAAEEIKPVSDTATMAPITWPGLIASLATTKTKRHLWATWWQKMARYRIANIYKQWGLVQQIWGVMDRDEVEGKHRDWIEVFKELDVHLLPA</sequence>
<dbReference type="GO" id="GO:0005634">
    <property type="term" value="C:nucleus"/>
    <property type="evidence" value="ECO:0007669"/>
    <property type="project" value="UniProtKB-SubCell"/>
</dbReference>
<evidence type="ECO:0000256" key="2">
    <source>
        <dbReference type="ARBA" id="ARBA00023242"/>
    </source>
</evidence>
<evidence type="ECO:0000313" key="4">
    <source>
        <dbReference type="Proteomes" id="UP001152049"/>
    </source>
</evidence>
<comment type="subcellular location">
    <subcellularLocation>
        <location evidence="1">Nucleus</location>
    </subcellularLocation>
</comment>
<organism evidence="3 4">
    <name type="scientific">Fusarium torreyae</name>
    <dbReference type="NCBI Taxonomy" id="1237075"/>
    <lineage>
        <taxon>Eukaryota</taxon>
        <taxon>Fungi</taxon>
        <taxon>Dikarya</taxon>
        <taxon>Ascomycota</taxon>
        <taxon>Pezizomycotina</taxon>
        <taxon>Sordariomycetes</taxon>
        <taxon>Hypocreomycetidae</taxon>
        <taxon>Hypocreales</taxon>
        <taxon>Nectriaceae</taxon>
        <taxon>Fusarium</taxon>
    </lineage>
</organism>
<name>A0A9W8RPM2_9HYPO</name>
<protein>
    <recommendedName>
        <fullName evidence="5">Transcription factor</fullName>
    </recommendedName>
</protein>
<dbReference type="PANTHER" id="PTHR37534:SF46">
    <property type="entry name" value="ZN(II)2CYS6 TRANSCRIPTION FACTOR (EUROFUNG)"/>
    <property type="match status" value="1"/>
</dbReference>
<dbReference type="EMBL" id="JAOQAZ010000042">
    <property type="protein sequence ID" value="KAJ4246558.1"/>
    <property type="molecule type" value="Genomic_DNA"/>
</dbReference>
<evidence type="ECO:0000313" key="3">
    <source>
        <dbReference type="EMBL" id="KAJ4246558.1"/>
    </source>
</evidence>